<dbReference type="Proteomes" id="UP000199650">
    <property type="component" value="Unassembled WGS sequence"/>
</dbReference>
<evidence type="ECO:0000313" key="3">
    <source>
        <dbReference type="Proteomes" id="UP000199650"/>
    </source>
</evidence>
<dbReference type="Gene3D" id="3.30.870.10">
    <property type="entry name" value="Endonuclease Chain A"/>
    <property type="match status" value="1"/>
</dbReference>
<proteinExistence type="predicted"/>
<feature type="domain" description="PLD phosphodiesterase" evidence="1">
    <location>
        <begin position="81"/>
        <end position="107"/>
    </location>
</feature>
<dbReference type="Pfam" id="PF00614">
    <property type="entry name" value="PLDc"/>
    <property type="match status" value="1"/>
</dbReference>
<gene>
    <name evidence="2" type="ORF">SAMN05444851_1120</name>
</gene>
<dbReference type="CDD" id="cd09176">
    <property type="entry name" value="PLDc_unchar6"/>
    <property type="match status" value="1"/>
</dbReference>
<dbReference type="GO" id="GO:0003824">
    <property type="term" value="F:catalytic activity"/>
    <property type="evidence" value="ECO:0007669"/>
    <property type="project" value="InterPro"/>
</dbReference>
<organism evidence="2 3">
    <name type="scientific">Aliiroseovarius sediminilitoris</name>
    <dbReference type="NCBI Taxonomy" id="1173584"/>
    <lineage>
        <taxon>Bacteria</taxon>
        <taxon>Pseudomonadati</taxon>
        <taxon>Pseudomonadota</taxon>
        <taxon>Alphaproteobacteria</taxon>
        <taxon>Rhodobacterales</taxon>
        <taxon>Paracoccaceae</taxon>
        <taxon>Aliiroseovarius</taxon>
    </lineage>
</organism>
<dbReference type="InterPro" id="IPR001736">
    <property type="entry name" value="PLipase_D/transphosphatidylase"/>
</dbReference>
<dbReference type="OrthoDB" id="7790352at2"/>
<dbReference type="EMBL" id="FOJB01000001">
    <property type="protein sequence ID" value="SEW05485.1"/>
    <property type="molecule type" value="Genomic_DNA"/>
</dbReference>
<name>A0A1I0NUY4_9RHOB</name>
<dbReference type="STRING" id="1173584.SAMN05444851_1120"/>
<dbReference type="PROSITE" id="PS50035">
    <property type="entry name" value="PLD"/>
    <property type="match status" value="1"/>
</dbReference>
<protein>
    <submittedName>
        <fullName evidence="2">Phospholipase D Active site motif-containing protein</fullName>
    </submittedName>
</protein>
<reference evidence="2 3" key="1">
    <citation type="submission" date="2016-10" db="EMBL/GenBank/DDBJ databases">
        <authorList>
            <person name="de Groot N.N."/>
        </authorList>
    </citation>
    <scope>NUCLEOTIDE SEQUENCE [LARGE SCALE GENOMIC DNA]</scope>
    <source>
        <strain evidence="2 3">DSM 29439</strain>
    </source>
</reference>
<dbReference type="AlphaFoldDB" id="A0A1I0NUY4"/>
<evidence type="ECO:0000313" key="2">
    <source>
        <dbReference type="EMBL" id="SEW05485.1"/>
    </source>
</evidence>
<dbReference type="InterPro" id="IPR059166">
    <property type="entry name" value="PLD-like_cat"/>
</dbReference>
<dbReference type="GO" id="GO:0006793">
    <property type="term" value="P:phosphorus metabolic process"/>
    <property type="evidence" value="ECO:0007669"/>
    <property type="project" value="UniProtKB-ARBA"/>
</dbReference>
<dbReference type="RefSeq" id="WP_091428998.1">
    <property type="nucleotide sequence ID" value="NZ_FOJB01000001.1"/>
</dbReference>
<evidence type="ECO:0000259" key="1">
    <source>
        <dbReference type="PROSITE" id="PS50035"/>
    </source>
</evidence>
<keyword evidence="3" id="KW-1185">Reference proteome</keyword>
<sequence length="303" mass="34315">MLLLETGAFRRELADALSSAEQEVIVLSAFVKLDALKWLIETSRTSNLKIVSRWQPADLVAGASDLECFYLCEEADIPFGISQNLHGKVYIVDSKIFIGSANLTSKGMSLSHYENDEFGTGFEYGQTEKIKVRDYLASVNWLDVKTVELMADFLRNFVGNTDAQSNEWPQEISEKLRSQPLGVWFHDLPMCNPNQLLAQTAVATAIEHDLDCFRSKKGATEDELLKGFKSSQICFWLEVQLQEYGELSFGKVTSLFHNQLLDDPMPYRKSIKEGVANLFDWASRCNSKFEVIRPQYSQVIRAV</sequence>
<dbReference type="SUPFAM" id="SSF56024">
    <property type="entry name" value="Phospholipase D/nuclease"/>
    <property type="match status" value="1"/>
</dbReference>
<accession>A0A1I0NUY4</accession>